<keyword evidence="4" id="KW-0732">Signal</keyword>
<dbReference type="Pfam" id="PF01464">
    <property type="entry name" value="SLT"/>
    <property type="match status" value="1"/>
</dbReference>
<evidence type="ECO:0000313" key="7">
    <source>
        <dbReference type="Proteomes" id="UP000058012"/>
    </source>
</evidence>
<feature type="domain" description="Transglycosylase SLT" evidence="5">
    <location>
        <begin position="42"/>
        <end position="143"/>
    </location>
</feature>
<name>A0A117UXJ2_9SPHN</name>
<evidence type="ECO:0000256" key="2">
    <source>
        <dbReference type="ARBA" id="ARBA00009387"/>
    </source>
</evidence>
<feature type="signal peptide" evidence="4">
    <location>
        <begin position="1"/>
        <end position="24"/>
    </location>
</feature>
<dbReference type="AlphaFoldDB" id="A0A117UXJ2"/>
<dbReference type="RefSeq" id="WP_067907067.1">
    <property type="nucleotide sequence ID" value="NZ_KQ954244.1"/>
</dbReference>
<evidence type="ECO:0000259" key="5">
    <source>
        <dbReference type="Pfam" id="PF01464"/>
    </source>
</evidence>
<feature type="chain" id="PRO_5007157075" evidence="4">
    <location>
        <begin position="25"/>
        <end position="238"/>
    </location>
</feature>
<dbReference type="CDD" id="cd00254">
    <property type="entry name" value="LT-like"/>
    <property type="match status" value="1"/>
</dbReference>
<sequence length="238" mass="25500">MRRTFLPLLTGLVFACAAPRPAAAQTTAGPRSFSIDPLGTAIAEAAQRFALPATWIRAIVRAESNSNPRATSPKGAIGLMQLMPATWSKLRLVHGLGGDPYDPHDNIIAGSAYIRTLFDRYGTPGWIAAYNAGPARYEAWLRGRPLPSETRAYVATVAPNLAEGGILQRARTAIILRIDWTRSPLFVAQQRDAAAATPLPRERMPSEAAKPPISGADPAKAPRSNGLFVARGDQGTRP</sequence>
<comment type="similarity">
    <text evidence="1">Belongs to the transglycosylase Slt family.</text>
</comment>
<protein>
    <submittedName>
        <fullName evidence="6">Lytic transglycosylase</fullName>
    </submittedName>
</protein>
<reference evidence="6 7" key="1">
    <citation type="submission" date="2015-10" db="EMBL/GenBank/DDBJ databases">
        <title>Draft genome sequence of Novosphingobium fuchskuhlense DSM 25065 isolated from a surface water sample of the southwest basin of Lake Grosse Fuchskuhle.</title>
        <authorList>
            <person name="Ruckert C."/>
            <person name="Winkler A."/>
            <person name="Glaeser J."/>
            <person name="Grossart H.-P."/>
            <person name="Kalinowski J."/>
            <person name="Glaeser S."/>
        </authorList>
    </citation>
    <scope>NUCLEOTIDE SEQUENCE [LARGE SCALE GENOMIC DNA]</scope>
    <source>
        <strain evidence="6 7">FNE08-7</strain>
    </source>
</reference>
<feature type="region of interest" description="Disordered" evidence="3">
    <location>
        <begin position="194"/>
        <end position="238"/>
    </location>
</feature>
<dbReference type="PANTHER" id="PTHR37423">
    <property type="entry name" value="SOLUBLE LYTIC MUREIN TRANSGLYCOSYLASE-RELATED"/>
    <property type="match status" value="1"/>
</dbReference>
<dbReference type="PROSITE" id="PS51257">
    <property type="entry name" value="PROKAR_LIPOPROTEIN"/>
    <property type="match status" value="1"/>
</dbReference>
<dbReference type="EMBL" id="LLZS01000003">
    <property type="protein sequence ID" value="KUR72673.1"/>
    <property type="molecule type" value="Genomic_DNA"/>
</dbReference>
<dbReference type="InterPro" id="IPR008258">
    <property type="entry name" value="Transglycosylase_SLT_dom_1"/>
</dbReference>
<evidence type="ECO:0000256" key="3">
    <source>
        <dbReference type="SAM" id="MobiDB-lite"/>
    </source>
</evidence>
<dbReference type="Proteomes" id="UP000058012">
    <property type="component" value="Unassembled WGS sequence"/>
</dbReference>
<dbReference type="InterPro" id="IPR023346">
    <property type="entry name" value="Lysozyme-like_dom_sf"/>
</dbReference>
<evidence type="ECO:0000313" key="6">
    <source>
        <dbReference type="EMBL" id="KUR72673.1"/>
    </source>
</evidence>
<dbReference type="Gene3D" id="1.10.530.10">
    <property type="match status" value="1"/>
</dbReference>
<proteinExistence type="inferred from homology"/>
<comment type="caution">
    <text evidence="6">The sequence shown here is derived from an EMBL/GenBank/DDBJ whole genome shotgun (WGS) entry which is preliminary data.</text>
</comment>
<keyword evidence="7" id="KW-1185">Reference proteome</keyword>
<dbReference type="STRING" id="1117702.AQZ52_05390"/>
<dbReference type="PANTHER" id="PTHR37423:SF2">
    <property type="entry name" value="MEMBRANE-BOUND LYTIC MUREIN TRANSGLYCOSYLASE C"/>
    <property type="match status" value="1"/>
</dbReference>
<accession>A0A117UXJ2</accession>
<comment type="similarity">
    <text evidence="2">Belongs to the virb1 family.</text>
</comment>
<dbReference type="SUPFAM" id="SSF53955">
    <property type="entry name" value="Lysozyme-like"/>
    <property type="match status" value="1"/>
</dbReference>
<gene>
    <name evidence="6" type="ORF">AQZ52_05390</name>
</gene>
<evidence type="ECO:0000256" key="1">
    <source>
        <dbReference type="ARBA" id="ARBA00007734"/>
    </source>
</evidence>
<dbReference type="OrthoDB" id="9801695at2"/>
<organism evidence="6 7">
    <name type="scientific">Novosphingobium fuchskuhlense</name>
    <dbReference type="NCBI Taxonomy" id="1117702"/>
    <lineage>
        <taxon>Bacteria</taxon>
        <taxon>Pseudomonadati</taxon>
        <taxon>Pseudomonadota</taxon>
        <taxon>Alphaproteobacteria</taxon>
        <taxon>Sphingomonadales</taxon>
        <taxon>Sphingomonadaceae</taxon>
        <taxon>Novosphingobium</taxon>
    </lineage>
</organism>
<evidence type="ECO:0000256" key="4">
    <source>
        <dbReference type="SAM" id="SignalP"/>
    </source>
</evidence>